<proteinExistence type="inferred from homology"/>
<dbReference type="AlphaFoldDB" id="A0A942TG24"/>
<dbReference type="InterPro" id="IPR001173">
    <property type="entry name" value="Glyco_trans_2-like"/>
</dbReference>
<evidence type="ECO:0000313" key="4">
    <source>
        <dbReference type="EMBL" id="MBS4195494.1"/>
    </source>
</evidence>
<dbReference type="EMBL" id="JAGYPG010000002">
    <property type="protein sequence ID" value="MBS4195494.1"/>
    <property type="molecule type" value="Genomic_DNA"/>
</dbReference>
<protein>
    <submittedName>
        <fullName evidence="4">Glycosyltransferase</fullName>
        <ecNumber evidence="4">2.4.-.-</ecNumber>
    </submittedName>
</protein>
<dbReference type="Pfam" id="PF00535">
    <property type="entry name" value="Glycos_transf_2"/>
    <property type="match status" value="1"/>
</dbReference>
<dbReference type="Gene3D" id="3.40.50.720">
    <property type="entry name" value="NAD(P)-binding Rossmann-like Domain"/>
    <property type="match status" value="1"/>
</dbReference>
<dbReference type="PANTHER" id="PTHR22916:SF3">
    <property type="entry name" value="UDP-GLCNAC:BETAGAL BETA-1,3-N-ACETYLGLUCOSAMINYLTRANSFERASE-LIKE PROTEIN 1"/>
    <property type="match status" value="1"/>
</dbReference>
<evidence type="ECO:0000259" key="2">
    <source>
        <dbReference type="Pfam" id="PF00535"/>
    </source>
</evidence>
<comment type="caution">
    <text evidence="4">The sequence shown here is derived from an EMBL/GenBank/DDBJ whole genome shotgun (WGS) entry which is preliminary data.</text>
</comment>
<dbReference type="InterPro" id="IPR029044">
    <property type="entry name" value="Nucleotide-diphossugar_trans"/>
</dbReference>
<dbReference type="Proteomes" id="UP000681414">
    <property type="component" value="Unassembled WGS sequence"/>
</dbReference>
<gene>
    <name evidence="4" type="ORF">KHA97_10540</name>
</gene>
<dbReference type="Pfam" id="PF17836">
    <property type="entry name" value="PglD_N"/>
    <property type="match status" value="1"/>
</dbReference>
<dbReference type="GO" id="GO:0016758">
    <property type="term" value="F:hexosyltransferase activity"/>
    <property type="evidence" value="ECO:0007669"/>
    <property type="project" value="UniProtKB-ARBA"/>
</dbReference>
<dbReference type="InterPro" id="IPR041561">
    <property type="entry name" value="PglD_N"/>
</dbReference>
<comment type="similarity">
    <text evidence="1">Belongs to the glycosyltransferase 2 family.</text>
</comment>
<dbReference type="InterPro" id="IPR029063">
    <property type="entry name" value="SAM-dependent_MTases_sf"/>
</dbReference>
<name>A0A942TG24_9BACI</name>
<feature type="domain" description="Glycosyltransferase 2-like" evidence="2">
    <location>
        <begin position="7"/>
        <end position="177"/>
    </location>
</feature>
<dbReference type="RefSeq" id="WP_213124709.1">
    <property type="nucleotide sequence ID" value="NZ_JAGYPG010000002.1"/>
</dbReference>
<dbReference type="SUPFAM" id="SSF53335">
    <property type="entry name" value="S-adenosyl-L-methionine-dependent methyltransferases"/>
    <property type="match status" value="1"/>
</dbReference>
<sequence>MLQLTALMSVYNGEKHIEETIKSVLDQSFKDFEFVIVNDGSTDNTLEILKTQTDSRLKIYSFKENQGIPTALNYGINNSSGKYIVKIDGDDIQHHERFEKQLLFMTKNPEIVLSKTLLSYFPDDSEVEKSHRYLTFKKYIENYKNSSKTMEDIATRLKWYCCISHSTMMIRKEIIKNYRYRNLPIFEDYDLFYRMNEDGLKMGHLEENLVRVRLSNYSTTTRKEKSLFDEYAYLIKEKSFNSFKKNEFIFIWGAGEFGRSVLNTLMKKGWRIRGFIDSDVKKEGTLIDGNMTFSPAIIDNSKKNKVIIASQPGMFEIIDFLKGYNYQSELDFMVIR</sequence>
<accession>A0A942TG24</accession>
<evidence type="ECO:0000256" key="1">
    <source>
        <dbReference type="ARBA" id="ARBA00006739"/>
    </source>
</evidence>
<dbReference type="Gene3D" id="3.90.550.10">
    <property type="entry name" value="Spore Coat Polysaccharide Biosynthesis Protein SpsA, Chain A"/>
    <property type="match status" value="1"/>
</dbReference>
<dbReference type="SUPFAM" id="SSF53448">
    <property type="entry name" value="Nucleotide-diphospho-sugar transferases"/>
    <property type="match status" value="1"/>
</dbReference>
<reference evidence="4 5" key="1">
    <citation type="submission" date="2021-05" db="EMBL/GenBank/DDBJ databases">
        <title>Novel Bacillus species.</title>
        <authorList>
            <person name="Liu G."/>
        </authorList>
    </citation>
    <scope>NUCLEOTIDE SEQUENCE [LARGE SCALE GENOMIC DNA]</scope>
    <source>
        <strain evidence="5">FJAT-49780</strain>
    </source>
</reference>
<dbReference type="PANTHER" id="PTHR22916">
    <property type="entry name" value="GLYCOSYLTRANSFERASE"/>
    <property type="match status" value="1"/>
</dbReference>
<evidence type="ECO:0000259" key="3">
    <source>
        <dbReference type="Pfam" id="PF17836"/>
    </source>
</evidence>
<keyword evidence="4" id="KW-0808">Transferase</keyword>
<dbReference type="EC" id="2.4.-.-" evidence="4"/>
<keyword evidence="4" id="KW-0328">Glycosyltransferase</keyword>
<evidence type="ECO:0000313" key="5">
    <source>
        <dbReference type="Proteomes" id="UP000681414"/>
    </source>
</evidence>
<organism evidence="4 5">
    <name type="scientific">Lederbergia citri</name>
    <dbReference type="NCBI Taxonomy" id="2833580"/>
    <lineage>
        <taxon>Bacteria</taxon>
        <taxon>Bacillati</taxon>
        <taxon>Bacillota</taxon>
        <taxon>Bacilli</taxon>
        <taxon>Bacillales</taxon>
        <taxon>Bacillaceae</taxon>
        <taxon>Lederbergia</taxon>
    </lineage>
</organism>
<keyword evidence="5" id="KW-1185">Reference proteome</keyword>
<feature type="domain" description="PglD N-terminal" evidence="3">
    <location>
        <begin position="249"/>
        <end position="308"/>
    </location>
</feature>